<sequence>MNMVIANNMWLVFLLGIAFGYFLEGSGLSSPRKLNAQFTLRDWAVFKVMFVAIVVAAIGLWLFSTLGWLQADKLKVPTTFWWATATGGALLGAGLSLGGYCPGTSVAGLFSGRLDALFFMLGMVIGAFVFAGAFDALNGFYTAAKGVEKQTLAQLFGLPVWVVLLGLAGLAATGFWLGNRWEAKHHGVISAATLQHP</sequence>
<protein>
    <submittedName>
        <fullName evidence="2">YeeE/YedE family protein</fullName>
    </submittedName>
</protein>
<name>A0ABY3T3E1_9GAMM</name>
<feature type="transmembrane region" description="Helical" evidence="1">
    <location>
        <begin position="154"/>
        <end position="177"/>
    </location>
</feature>
<keyword evidence="1" id="KW-0472">Membrane</keyword>
<feature type="transmembrane region" description="Helical" evidence="1">
    <location>
        <begin position="6"/>
        <end position="23"/>
    </location>
</feature>
<evidence type="ECO:0000313" key="2">
    <source>
        <dbReference type="EMBL" id="UJS26376.1"/>
    </source>
</evidence>
<feature type="transmembrane region" description="Helical" evidence="1">
    <location>
        <begin position="44"/>
        <end position="68"/>
    </location>
</feature>
<evidence type="ECO:0000256" key="1">
    <source>
        <dbReference type="SAM" id="Phobius"/>
    </source>
</evidence>
<accession>A0ABY3T3E1</accession>
<keyword evidence="1" id="KW-1133">Transmembrane helix</keyword>
<organism evidence="2 3">
    <name type="scientific">Thiothrix winogradskyi</name>
    <dbReference type="NCBI Taxonomy" id="96472"/>
    <lineage>
        <taxon>Bacteria</taxon>
        <taxon>Pseudomonadati</taxon>
        <taxon>Pseudomonadota</taxon>
        <taxon>Gammaproteobacteria</taxon>
        <taxon>Thiotrichales</taxon>
        <taxon>Thiotrichaceae</taxon>
        <taxon>Thiothrix</taxon>
    </lineage>
</organism>
<dbReference type="RefSeq" id="WP_236501760.1">
    <property type="nucleotide sequence ID" value="NZ_CP091244.1"/>
</dbReference>
<feature type="transmembrane region" description="Helical" evidence="1">
    <location>
        <begin position="114"/>
        <end position="134"/>
    </location>
</feature>
<dbReference type="Proteomes" id="UP001054801">
    <property type="component" value="Chromosome"/>
</dbReference>
<feature type="transmembrane region" description="Helical" evidence="1">
    <location>
        <begin position="80"/>
        <end position="102"/>
    </location>
</feature>
<keyword evidence="1" id="KW-0812">Transmembrane</keyword>
<evidence type="ECO:0000313" key="3">
    <source>
        <dbReference type="Proteomes" id="UP001054801"/>
    </source>
</evidence>
<dbReference type="Pfam" id="PF04143">
    <property type="entry name" value="Sulf_transp"/>
    <property type="match status" value="1"/>
</dbReference>
<proteinExistence type="predicted"/>
<keyword evidence="3" id="KW-1185">Reference proteome</keyword>
<dbReference type="InterPro" id="IPR007272">
    <property type="entry name" value="Sulf_transp_TsuA/YedE"/>
</dbReference>
<reference evidence="2" key="1">
    <citation type="journal article" date="2022" name="Microorganisms">
        <title>Two New Species of Filamentous Sulfur Bacteria of the Genus Thiothrix, Thiothrix winogradskyi sp. nov. and 'Candidatus Thiothrix sulfatifontis' sp. nov.</title>
        <authorList>
            <person name="Ravin N.V."/>
            <person name="Rossetti S."/>
            <person name="Beletsky A.V."/>
            <person name="Kadnikov V.V."/>
            <person name="Rudenko T.S."/>
            <person name="Smolyakov D.D."/>
            <person name="Moskvitina M.I."/>
            <person name="Gureeva M.V."/>
            <person name="Mardanov A.V."/>
            <person name="Grabovich M.Y."/>
        </authorList>
    </citation>
    <scope>NUCLEOTIDE SEQUENCE</scope>
    <source>
        <strain evidence="2">CT3</strain>
    </source>
</reference>
<dbReference type="EMBL" id="CP091244">
    <property type="protein sequence ID" value="UJS26376.1"/>
    <property type="molecule type" value="Genomic_DNA"/>
</dbReference>
<gene>
    <name evidence="2" type="ORF">L2Y54_10140</name>
</gene>